<evidence type="ECO:0000256" key="4">
    <source>
        <dbReference type="ARBA" id="ARBA00022833"/>
    </source>
</evidence>
<gene>
    <name evidence="6" type="primary">ZBED1_54</name>
    <name evidence="6" type="ORF">N1851_016577</name>
</gene>
<organism evidence="6 7">
    <name type="scientific">Merluccius polli</name>
    <name type="common">Benguela hake</name>
    <name type="synonym">Merluccius cadenati</name>
    <dbReference type="NCBI Taxonomy" id="89951"/>
    <lineage>
        <taxon>Eukaryota</taxon>
        <taxon>Metazoa</taxon>
        <taxon>Chordata</taxon>
        <taxon>Craniata</taxon>
        <taxon>Vertebrata</taxon>
        <taxon>Euteleostomi</taxon>
        <taxon>Actinopterygii</taxon>
        <taxon>Neopterygii</taxon>
        <taxon>Teleostei</taxon>
        <taxon>Neoteleostei</taxon>
        <taxon>Acanthomorphata</taxon>
        <taxon>Zeiogadaria</taxon>
        <taxon>Gadariae</taxon>
        <taxon>Gadiformes</taxon>
        <taxon>Gadoidei</taxon>
        <taxon>Merlucciidae</taxon>
        <taxon>Merluccius</taxon>
    </lineage>
</organism>
<dbReference type="PANTHER" id="PTHR46481:SF10">
    <property type="entry name" value="ZINC FINGER BED DOMAIN-CONTAINING PROTEIN 39"/>
    <property type="match status" value="1"/>
</dbReference>
<name>A0AA47MQR7_MERPO</name>
<keyword evidence="3" id="KW-0863">Zinc-finger</keyword>
<evidence type="ECO:0000256" key="5">
    <source>
        <dbReference type="ARBA" id="ARBA00023242"/>
    </source>
</evidence>
<keyword evidence="5" id="KW-0539">Nucleus</keyword>
<reference evidence="6" key="1">
    <citation type="journal article" date="2023" name="Front. Mar. Sci.">
        <title>A new Merluccius polli reference genome to investigate the effects of global change in West African waters.</title>
        <authorList>
            <person name="Mateo J.L."/>
            <person name="Blanco-Fernandez C."/>
            <person name="Garcia-Vazquez E."/>
            <person name="Machado-Schiaffino G."/>
        </authorList>
    </citation>
    <scope>NUCLEOTIDE SEQUENCE</scope>
    <source>
        <strain evidence="6">C29</strain>
        <tissue evidence="6">Fin</tissue>
    </source>
</reference>
<protein>
    <submittedName>
        <fullName evidence="6">Zinc finger BED domain-containing protein 1</fullName>
    </submittedName>
</protein>
<dbReference type="InterPro" id="IPR012337">
    <property type="entry name" value="RNaseH-like_sf"/>
</dbReference>
<accession>A0AA47MQR7</accession>
<evidence type="ECO:0000313" key="7">
    <source>
        <dbReference type="Proteomes" id="UP001174136"/>
    </source>
</evidence>
<dbReference type="GO" id="GO:0005634">
    <property type="term" value="C:nucleus"/>
    <property type="evidence" value="ECO:0007669"/>
    <property type="project" value="UniProtKB-SubCell"/>
</dbReference>
<dbReference type="SUPFAM" id="SSF140996">
    <property type="entry name" value="Hermes dimerisation domain"/>
    <property type="match status" value="1"/>
</dbReference>
<dbReference type="AlphaFoldDB" id="A0AA47MQR7"/>
<evidence type="ECO:0000256" key="3">
    <source>
        <dbReference type="ARBA" id="ARBA00022771"/>
    </source>
</evidence>
<dbReference type="PANTHER" id="PTHR46481">
    <property type="entry name" value="ZINC FINGER BED DOMAIN-CONTAINING PROTEIN 4"/>
    <property type="match status" value="1"/>
</dbReference>
<keyword evidence="4" id="KW-0862">Zinc</keyword>
<evidence type="ECO:0000313" key="6">
    <source>
        <dbReference type="EMBL" id="KAK0144852.1"/>
    </source>
</evidence>
<dbReference type="Gene3D" id="1.10.10.1070">
    <property type="entry name" value="Zinc finger, BED domain-containing"/>
    <property type="match status" value="1"/>
</dbReference>
<dbReference type="EMBL" id="JAOPHQ010002955">
    <property type="protein sequence ID" value="KAK0144852.1"/>
    <property type="molecule type" value="Genomic_DNA"/>
</dbReference>
<evidence type="ECO:0000256" key="2">
    <source>
        <dbReference type="ARBA" id="ARBA00022723"/>
    </source>
</evidence>
<dbReference type="Proteomes" id="UP001174136">
    <property type="component" value="Unassembled WGS sequence"/>
</dbReference>
<dbReference type="InterPro" id="IPR052035">
    <property type="entry name" value="ZnF_BED_domain_contain"/>
</dbReference>
<sequence length="353" mass="39830">MKVKCLLCHKELTYSNNTSIIDQALQSYTRECPVCWQWSRHQSKKTTVDEALVNMVVKDSQPFSIVEDVGFKELIHALDPTYILPTRQTLKAMVGKRYEEAKEKAKEKLQQVVSVSHTSDMWTSINMEAYLAVTCHYIDGEDKLGTILLGVEHFPTTHTAENLALAHTKFMEEWGIQDKAKCLVTDAAANMIACVNLLNVRHALCIAHSLNLIVRKSFDEVPGLAELRAKCRKMVTYFRMSTTAKETLAAVQKQMGRPVLKMIIEVDTRWNSTFSMLQRLYEVREPVGAALASLRTDITPPTSLEYATIKEAIQVLAPFQQATVELSGEKWVSASKIIPLLKMLSHTTQTKRA</sequence>
<proteinExistence type="predicted"/>
<dbReference type="GO" id="GO:0008270">
    <property type="term" value="F:zinc ion binding"/>
    <property type="evidence" value="ECO:0007669"/>
    <property type="project" value="UniProtKB-KW"/>
</dbReference>
<keyword evidence="7" id="KW-1185">Reference proteome</keyword>
<keyword evidence="2" id="KW-0479">Metal-binding</keyword>
<comment type="subcellular location">
    <subcellularLocation>
        <location evidence="1">Nucleus</location>
    </subcellularLocation>
</comment>
<dbReference type="SUPFAM" id="SSF53098">
    <property type="entry name" value="Ribonuclease H-like"/>
    <property type="match status" value="1"/>
</dbReference>
<evidence type="ECO:0000256" key="1">
    <source>
        <dbReference type="ARBA" id="ARBA00004123"/>
    </source>
</evidence>
<comment type="caution">
    <text evidence="6">The sequence shown here is derived from an EMBL/GenBank/DDBJ whole genome shotgun (WGS) entry which is preliminary data.</text>
</comment>